<feature type="signal peptide" evidence="7">
    <location>
        <begin position="1"/>
        <end position="25"/>
    </location>
</feature>
<dbReference type="Proteomes" id="UP000273643">
    <property type="component" value="Unassembled WGS sequence"/>
</dbReference>
<keyword evidence="7" id="KW-0732">Signal</keyword>
<keyword evidence="5 6" id="KW-0408">Iron</keyword>
<keyword evidence="3 6" id="KW-0479">Metal-binding</keyword>
<evidence type="ECO:0000256" key="4">
    <source>
        <dbReference type="ARBA" id="ARBA00022982"/>
    </source>
</evidence>
<evidence type="ECO:0000256" key="1">
    <source>
        <dbReference type="ARBA" id="ARBA00022448"/>
    </source>
</evidence>
<reference evidence="9 10" key="1">
    <citation type="submission" date="2018-11" db="EMBL/GenBank/DDBJ databases">
        <title>Genomic Encyclopedia of Type Strains, Phase IV (KMG-IV): sequencing the most valuable type-strain genomes for metagenomic binning, comparative biology and taxonomic classification.</title>
        <authorList>
            <person name="Goeker M."/>
        </authorList>
    </citation>
    <scope>NUCLEOTIDE SEQUENCE [LARGE SCALE GENOMIC DNA]</scope>
    <source>
        <strain evidence="9 10">DSM 16974</strain>
    </source>
</reference>
<keyword evidence="2 6" id="KW-0349">Heme</keyword>
<evidence type="ECO:0000256" key="3">
    <source>
        <dbReference type="ARBA" id="ARBA00022723"/>
    </source>
</evidence>
<protein>
    <submittedName>
        <fullName evidence="9">Cytochrome c5</fullName>
    </submittedName>
</protein>
<feature type="chain" id="PRO_5018218207" evidence="7">
    <location>
        <begin position="26"/>
        <end position="143"/>
    </location>
</feature>
<name>A0A3N1P2Z6_9GAMM</name>
<dbReference type="EMBL" id="RJUK01000001">
    <property type="protein sequence ID" value="ROQ21891.1"/>
    <property type="molecule type" value="Genomic_DNA"/>
</dbReference>
<comment type="caution">
    <text evidence="9">The sequence shown here is derived from an EMBL/GenBank/DDBJ whole genome shotgun (WGS) entry which is preliminary data.</text>
</comment>
<dbReference type="InterPro" id="IPR009056">
    <property type="entry name" value="Cyt_c-like_dom"/>
</dbReference>
<dbReference type="PANTHER" id="PTHR40942:SF4">
    <property type="entry name" value="CYTOCHROME C5"/>
    <property type="match status" value="1"/>
</dbReference>
<dbReference type="SUPFAM" id="SSF46626">
    <property type="entry name" value="Cytochrome c"/>
    <property type="match status" value="1"/>
</dbReference>
<dbReference type="PROSITE" id="PS51007">
    <property type="entry name" value="CYTC"/>
    <property type="match status" value="1"/>
</dbReference>
<accession>A0A3N1P2Z6</accession>
<dbReference type="InterPro" id="IPR002323">
    <property type="entry name" value="Cyt_CIE"/>
</dbReference>
<dbReference type="RefSeq" id="WP_246004409.1">
    <property type="nucleotide sequence ID" value="NZ_JBHYFO010000001.1"/>
</dbReference>
<dbReference type="AlphaFoldDB" id="A0A3N1P2Z6"/>
<dbReference type="Pfam" id="PF13442">
    <property type="entry name" value="Cytochrome_CBB3"/>
    <property type="match status" value="1"/>
</dbReference>
<keyword evidence="1" id="KW-0813">Transport</keyword>
<dbReference type="GO" id="GO:0005506">
    <property type="term" value="F:iron ion binding"/>
    <property type="evidence" value="ECO:0007669"/>
    <property type="project" value="InterPro"/>
</dbReference>
<proteinExistence type="predicted"/>
<evidence type="ECO:0000256" key="7">
    <source>
        <dbReference type="SAM" id="SignalP"/>
    </source>
</evidence>
<dbReference type="Gene3D" id="1.10.760.10">
    <property type="entry name" value="Cytochrome c-like domain"/>
    <property type="match status" value="1"/>
</dbReference>
<evidence type="ECO:0000313" key="9">
    <source>
        <dbReference type="EMBL" id="ROQ21891.1"/>
    </source>
</evidence>
<evidence type="ECO:0000256" key="2">
    <source>
        <dbReference type="ARBA" id="ARBA00022617"/>
    </source>
</evidence>
<dbReference type="PANTHER" id="PTHR40942">
    <property type="match status" value="1"/>
</dbReference>
<evidence type="ECO:0000256" key="5">
    <source>
        <dbReference type="ARBA" id="ARBA00023004"/>
    </source>
</evidence>
<gene>
    <name evidence="9" type="ORF">EDC38_2519</name>
</gene>
<dbReference type="InterPro" id="IPR036909">
    <property type="entry name" value="Cyt_c-like_dom_sf"/>
</dbReference>
<feature type="domain" description="Cytochrome c" evidence="8">
    <location>
        <begin position="62"/>
        <end position="142"/>
    </location>
</feature>
<dbReference type="GO" id="GO:0009055">
    <property type="term" value="F:electron transfer activity"/>
    <property type="evidence" value="ECO:0007669"/>
    <property type="project" value="InterPro"/>
</dbReference>
<evidence type="ECO:0000256" key="6">
    <source>
        <dbReference type="PROSITE-ProRule" id="PRU00433"/>
    </source>
</evidence>
<evidence type="ECO:0000259" key="8">
    <source>
        <dbReference type="PROSITE" id="PS51007"/>
    </source>
</evidence>
<evidence type="ECO:0000313" key="10">
    <source>
        <dbReference type="Proteomes" id="UP000273643"/>
    </source>
</evidence>
<keyword evidence="4" id="KW-0249">Electron transport</keyword>
<keyword evidence="10" id="KW-1185">Reference proteome</keyword>
<organism evidence="9 10">
    <name type="scientific">Marinimicrobium koreense</name>
    <dbReference type="NCBI Taxonomy" id="306545"/>
    <lineage>
        <taxon>Bacteria</taxon>
        <taxon>Pseudomonadati</taxon>
        <taxon>Pseudomonadota</taxon>
        <taxon>Gammaproteobacteria</taxon>
        <taxon>Cellvibrionales</taxon>
        <taxon>Cellvibrionaceae</taxon>
        <taxon>Marinimicrobium</taxon>
    </lineage>
</organism>
<sequence>MSLVKKRIGLLLAASLGLLSALAVAQSSNVSKEIENRLAPVGKVCMAGDDCAAAPVASASSGEPRSGEEIYGSACATCHDAGVSGAPMLGSVDDWASRIEKGSETLYDHAINGFNAMPAMGLCSDCSDEEIQATVDYMVEESS</sequence>
<dbReference type="GO" id="GO:0020037">
    <property type="term" value="F:heme binding"/>
    <property type="evidence" value="ECO:0007669"/>
    <property type="project" value="InterPro"/>
</dbReference>
<dbReference type="PRINTS" id="PR00607">
    <property type="entry name" value="CYTCHROMECIE"/>
</dbReference>